<evidence type="ECO:0000259" key="4">
    <source>
        <dbReference type="PROSITE" id="PS50043"/>
    </source>
</evidence>
<dbReference type="PANTHER" id="PTHR44688">
    <property type="entry name" value="DNA-BINDING TRANSCRIPTIONAL ACTIVATOR DEVR_DOSR"/>
    <property type="match status" value="1"/>
</dbReference>
<dbReference type="Pfam" id="PF00196">
    <property type="entry name" value="GerE"/>
    <property type="match status" value="1"/>
</dbReference>
<gene>
    <name evidence="5" type="ORF">AWB69_02393</name>
</gene>
<dbReference type="RefSeq" id="WP_062085054.1">
    <property type="nucleotide sequence ID" value="NZ_FCOK02000012.1"/>
</dbReference>
<dbReference type="SMART" id="SM00421">
    <property type="entry name" value="HTH_LUXR"/>
    <property type="match status" value="1"/>
</dbReference>
<protein>
    <submittedName>
        <fullName evidence="5">LuxR family transcriptional regulator</fullName>
    </submittedName>
</protein>
<sequence>MEFQWHDLAFHREIGSAIDALDGPHFWARLTRVLERHISFDSWVALRFARNGPPLVCAEQALPDGKTDLLFQDYLAALYQLDPFYLAAFEQRVSGFYTLADVAPDNFKMTEYYQRYFRKNIVGDEVHFNVVIDANHTMGFSLGNMRRYDEREVALLTLFSPWVLALMQQRLRYENFGVAAGASETAEGGQHDLPARFGALTEKSGRGALTAREIEVAMLSLSGFSSRAIAEKLTISFETVRAHKKHIYSKLGIGSQSELFALFYEPGSHPFADGSEGDVTTPAGHG</sequence>
<evidence type="ECO:0000313" key="6">
    <source>
        <dbReference type="Proteomes" id="UP000054683"/>
    </source>
</evidence>
<proteinExistence type="predicted"/>
<dbReference type="CDD" id="cd06170">
    <property type="entry name" value="LuxR_C_like"/>
    <property type="match status" value="1"/>
</dbReference>
<keyword evidence="3" id="KW-0804">Transcription</keyword>
<dbReference type="SUPFAM" id="SSF46894">
    <property type="entry name" value="C-terminal effector domain of the bipartite response regulators"/>
    <property type="match status" value="1"/>
</dbReference>
<dbReference type="PANTHER" id="PTHR44688:SF16">
    <property type="entry name" value="DNA-BINDING TRANSCRIPTIONAL ACTIVATOR DEVR_DOSR"/>
    <property type="match status" value="1"/>
</dbReference>
<dbReference type="Proteomes" id="UP000054683">
    <property type="component" value="Unassembled WGS sequence"/>
</dbReference>
<dbReference type="InterPro" id="IPR036388">
    <property type="entry name" value="WH-like_DNA-bd_sf"/>
</dbReference>
<evidence type="ECO:0000256" key="2">
    <source>
        <dbReference type="ARBA" id="ARBA00023125"/>
    </source>
</evidence>
<keyword evidence="1" id="KW-0805">Transcription regulation</keyword>
<dbReference type="PROSITE" id="PS50043">
    <property type="entry name" value="HTH_LUXR_2"/>
    <property type="match status" value="1"/>
</dbReference>
<dbReference type="InterPro" id="IPR016032">
    <property type="entry name" value="Sig_transdc_resp-reg_C-effctor"/>
</dbReference>
<dbReference type="PROSITE" id="PS00622">
    <property type="entry name" value="HTH_LUXR_1"/>
    <property type="match status" value="1"/>
</dbReference>
<organism evidence="5 6">
    <name type="scientific">Caballeronia udeis</name>
    <dbReference type="NCBI Taxonomy" id="1232866"/>
    <lineage>
        <taxon>Bacteria</taxon>
        <taxon>Pseudomonadati</taxon>
        <taxon>Pseudomonadota</taxon>
        <taxon>Betaproteobacteria</taxon>
        <taxon>Burkholderiales</taxon>
        <taxon>Burkholderiaceae</taxon>
        <taxon>Caballeronia</taxon>
    </lineage>
</organism>
<reference evidence="5 6" key="1">
    <citation type="submission" date="2016-01" db="EMBL/GenBank/DDBJ databases">
        <authorList>
            <person name="Oliw E.H."/>
        </authorList>
    </citation>
    <scope>NUCLEOTIDE SEQUENCE [LARGE SCALE GENOMIC DNA]</scope>
    <source>
        <strain evidence="5">LMG 27134</strain>
    </source>
</reference>
<dbReference type="EMBL" id="FCOK02000012">
    <property type="protein sequence ID" value="SAL29765.1"/>
    <property type="molecule type" value="Genomic_DNA"/>
</dbReference>
<dbReference type="OrthoDB" id="343383at2"/>
<dbReference type="Gene3D" id="1.10.10.10">
    <property type="entry name" value="Winged helix-like DNA-binding domain superfamily/Winged helix DNA-binding domain"/>
    <property type="match status" value="1"/>
</dbReference>
<dbReference type="AlphaFoldDB" id="A0A158GCB9"/>
<keyword evidence="2" id="KW-0238">DNA-binding</keyword>
<dbReference type="GO" id="GO:0003677">
    <property type="term" value="F:DNA binding"/>
    <property type="evidence" value="ECO:0007669"/>
    <property type="project" value="UniProtKB-KW"/>
</dbReference>
<dbReference type="InterPro" id="IPR000792">
    <property type="entry name" value="Tscrpt_reg_LuxR_C"/>
</dbReference>
<accession>A0A158GCB9</accession>
<evidence type="ECO:0000256" key="1">
    <source>
        <dbReference type="ARBA" id="ARBA00023015"/>
    </source>
</evidence>
<feature type="domain" description="HTH luxR-type" evidence="4">
    <location>
        <begin position="202"/>
        <end position="267"/>
    </location>
</feature>
<dbReference type="PRINTS" id="PR00038">
    <property type="entry name" value="HTHLUXR"/>
</dbReference>
<evidence type="ECO:0000313" key="5">
    <source>
        <dbReference type="EMBL" id="SAL29765.1"/>
    </source>
</evidence>
<name>A0A158GCB9_9BURK</name>
<dbReference type="GO" id="GO:0006355">
    <property type="term" value="P:regulation of DNA-templated transcription"/>
    <property type="evidence" value="ECO:0007669"/>
    <property type="project" value="InterPro"/>
</dbReference>
<evidence type="ECO:0000256" key="3">
    <source>
        <dbReference type="ARBA" id="ARBA00023163"/>
    </source>
</evidence>